<dbReference type="PANTHER" id="PTHR32305:SF15">
    <property type="entry name" value="PROTEIN RHSA-RELATED"/>
    <property type="match status" value="1"/>
</dbReference>
<dbReference type="Proteomes" id="UP000248079">
    <property type="component" value="Unassembled WGS sequence"/>
</dbReference>
<proteinExistence type="predicted"/>
<dbReference type="Gene3D" id="2.180.10.10">
    <property type="entry name" value="RHS repeat-associated core"/>
    <property type="match status" value="1"/>
</dbReference>
<gene>
    <name evidence="2" type="ORF">DF185_22550</name>
</gene>
<dbReference type="EMBL" id="QFLI01000017">
    <property type="protein sequence ID" value="PXX95162.1"/>
    <property type="molecule type" value="Genomic_DNA"/>
</dbReference>
<accession>A0A2V3ZQ94</accession>
<organism evidence="2 3">
    <name type="scientific">Marinifilum breve</name>
    <dbReference type="NCBI Taxonomy" id="2184082"/>
    <lineage>
        <taxon>Bacteria</taxon>
        <taxon>Pseudomonadati</taxon>
        <taxon>Bacteroidota</taxon>
        <taxon>Bacteroidia</taxon>
        <taxon>Marinilabiliales</taxon>
        <taxon>Marinifilaceae</taxon>
    </lineage>
</organism>
<protein>
    <recommendedName>
        <fullName evidence="1">Tox-MPTase3 domain-containing protein</fullName>
    </recommendedName>
</protein>
<name>A0A2V3ZQ94_9BACT</name>
<reference evidence="2 3" key="1">
    <citation type="submission" date="2018-05" db="EMBL/GenBank/DDBJ databases">
        <title>Marinifilum breve JC075T sp. nov., a marine bacterium isolated from Yongle Blue Hole in the South China Sea.</title>
        <authorList>
            <person name="Fu T."/>
        </authorList>
    </citation>
    <scope>NUCLEOTIDE SEQUENCE [LARGE SCALE GENOMIC DNA]</scope>
    <source>
        <strain evidence="2 3">JC075</strain>
    </source>
</reference>
<dbReference type="Pfam" id="PF15639">
    <property type="entry name" value="Tox-MPTase3"/>
    <property type="match status" value="1"/>
</dbReference>
<dbReference type="AlphaFoldDB" id="A0A2V3ZQ94"/>
<dbReference type="PANTHER" id="PTHR32305">
    <property type="match status" value="1"/>
</dbReference>
<dbReference type="RefSeq" id="WP_317046857.1">
    <property type="nucleotide sequence ID" value="NZ_QFLI01000017.1"/>
</dbReference>
<feature type="domain" description="Tox-MPTase3" evidence="1">
    <location>
        <begin position="439"/>
        <end position="597"/>
    </location>
</feature>
<evidence type="ECO:0000259" key="1">
    <source>
        <dbReference type="Pfam" id="PF15639"/>
    </source>
</evidence>
<keyword evidence="3" id="KW-1185">Reference proteome</keyword>
<feature type="non-terminal residue" evidence="2">
    <location>
        <position position="1"/>
    </location>
</feature>
<evidence type="ECO:0000313" key="2">
    <source>
        <dbReference type="EMBL" id="PXX95162.1"/>
    </source>
</evidence>
<evidence type="ECO:0000313" key="3">
    <source>
        <dbReference type="Proteomes" id="UP000248079"/>
    </source>
</evidence>
<sequence length="634" mass="71745">VDRSIHEHVALGKTIVENKWMKYDHAGRLTKVELAYSGAVNKTRSTIAEMLYDELGQLETKKLTKAGRNLDYKYNIRGWLTQMNAYRQSGGSGRGYDEFGFALNYQSGSTTFGGEDQFNGNIGSMEWWSKVSGVSNHRQAYGYTYDALNRISKADFKTYSSGWSDASGYDVTGITYDLNGNIMSLNRYDKGNHIDQLGYGYNGNQLSFVNDGKDDNKGFKELSSTSLEYSYDANGNMTRDDNKKISDIDYNLLNLPEFVEKKDAADKVRNLAYAYDASGVKLENRLPDSKKLQYCTNFVYENGSLKYILNDEGKLNVGDGSNTYQFFVKDHLGNTRLSVRESGEVEELNHYYPFGMRINMSDSKTDADQKYLYNGKELQEETDWLDYGARMYDASLGRWHVIDPLTEKAFDWTPYRYSFNNPIRFIDPDGMFEVDKETAKKYPDLVKFLQGMLEAWNNKSDEFKQAFYDTSGLTSEQTTEMLTYGKGPKLEVTELDKDTNNDGKIDRKVNGTTSIKKNRQTGELKNAADGQGLIRLDNDVVGMLENSKSDNDKWVGGIMVESTLYHEGTHFGNVKTSGTRNGTYTESGKAFERKAYGRDVGRSNVNKFRKKTPVSTSSTGIVNPIVLPLNLIID</sequence>
<dbReference type="NCBIfam" id="TIGR03696">
    <property type="entry name" value="Rhs_assc_core"/>
    <property type="match status" value="1"/>
</dbReference>
<dbReference type="InterPro" id="IPR050708">
    <property type="entry name" value="T6SS_VgrG/RHS"/>
</dbReference>
<dbReference type="InterPro" id="IPR028913">
    <property type="entry name" value="Tox-MPTase3_dom"/>
</dbReference>
<comment type="caution">
    <text evidence="2">The sequence shown here is derived from an EMBL/GenBank/DDBJ whole genome shotgun (WGS) entry which is preliminary data.</text>
</comment>
<dbReference type="InterPro" id="IPR022385">
    <property type="entry name" value="Rhs_assc_core"/>
</dbReference>